<comment type="caution">
    <text evidence="3">The sequence shown here is derived from an EMBL/GenBank/DDBJ whole genome shotgun (WGS) entry which is preliminary data.</text>
</comment>
<evidence type="ECO:0000256" key="2">
    <source>
        <dbReference type="SAM" id="SignalP"/>
    </source>
</evidence>
<reference evidence="3 4" key="1">
    <citation type="journal article" date="2012" name="Genome Biol.">
        <title>Genome and low-iron response of an oceanic diatom adapted to chronic iron limitation.</title>
        <authorList>
            <person name="Lommer M."/>
            <person name="Specht M."/>
            <person name="Roy A.S."/>
            <person name="Kraemer L."/>
            <person name="Andreson R."/>
            <person name="Gutowska M.A."/>
            <person name="Wolf J."/>
            <person name="Bergner S.V."/>
            <person name="Schilhabel M.B."/>
            <person name="Klostermeier U.C."/>
            <person name="Beiko R.G."/>
            <person name="Rosenstiel P."/>
            <person name="Hippler M."/>
            <person name="Laroche J."/>
        </authorList>
    </citation>
    <scope>NUCLEOTIDE SEQUENCE [LARGE SCALE GENOMIC DNA]</scope>
    <source>
        <strain evidence="3 4">CCMP1005</strain>
    </source>
</reference>
<organism evidence="3 4">
    <name type="scientific">Thalassiosira oceanica</name>
    <name type="common">Marine diatom</name>
    <dbReference type="NCBI Taxonomy" id="159749"/>
    <lineage>
        <taxon>Eukaryota</taxon>
        <taxon>Sar</taxon>
        <taxon>Stramenopiles</taxon>
        <taxon>Ochrophyta</taxon>
        <taxon>Bacillariophyta</taxon>
        <taxon>Coscinodiscophyceae</taxon>
        <taxon>Thalassiosirophycidae</taxon>
        <taxon>Thalassiosirales</taxon>
        <taxon>Thalassiosiraceae</taxon>
        <taxon>Thalassiosira</taxon>
    </lineage>
</organism>
<keyword evidence="2" id="KW-0732">Signal</keyword>
<evidence type="ECO:0000313" key="4">
    <source>
        <dbReference type="Proteomes" id="UP000266841"/>
    </source>
</evidence>
<feature type="signal peptide" evidence="2">
    <location>
        <begin position="1"/>
        <end position="19"/>
    </location>
</feature>
<feature type="compositionally biased region" description="Polar residues" evidence="1">
    <location>
        <begin position="191"/>
        <end position="210"/>
    </location>
</feature>
<dbReference type="EMBL" id="AGNL01007842">
    <property type="protein sequence ID" value="EJK70941.1"/>
    <property type="molecule type" value="Genomic_DNA"/>
</dbReference>
<feature type="compositionally biased region" description="Basic and acidic residues" evidence="1">
    <location>
        <begin position="154"/>
        <end position="163"/>
    </location>
</feature>
<gene>
    <name evidence="3" type="ORF">THAOC_07659</name>
</gene>
<name>K0TBV9_THAOC</name>
<feature type="region of interest" description="Disordered" evidence="1">
    <location>
        <begin position="153"/>
        <end position="284"/>
    </location>
</feature>
<evidence type="ECO:0000256" key="1">
    <source>
        <dbReference type="SAM" id="MobiDB-lite"/>
    </source>
</evidence>
<proteinExistence type="predicted"/>
<keyword evidence="4" id="KW-1185">Reference proteome</keyword>
<feature type="compositionally biased region" description="Low complexity" evidence="1">
    <location>
        <begin position="260"/>
        <end position="270"/>
    </location>
</feature>
<accession>K0TBV9</accession>
<dbReference type="Proteomes" id="UP000266841">
    <property type="component" value="Unassembled WGS sequence"/>
</dbReference>
<dbReference type="AlphaFoldDB" id="K0TBV9"/>
<feature type="chain" id="PRO_5003838345" evidence="2">
    <location>
        <begin position="20"/>
        <end position="292"/>
    </location>
</feature>
<protein>
    <submittedName>
        <fullName evidence="3">Uncharacterized protein</fullName>
    </submittedName>
</protein>
<evidence type="ECO:0000313" key="3">
    <source>
        <dbReference type="EMBL" id="EJK70941.1"/>
    </source>
</evidence>
<sequence length="292" mass="30912">MVSANALIVLLRSIGGGDGAGEEGGDDGPAAVPEAPVRVGTAFDLLFVYFGASLQIWQSGGGGGGWRRPGDASEGVAGKTARVTLDVGREEGTMLEGDWASSSARLLLPASLAFARCLVETYFPGGEEYSRTRRAGGLLALVAVVSTTRCCHRQARDPEERPRPLVRWESMESESPRPPGVAPARHDVRQVNATSYPNTASLPQGQTVSTLFYKDRRPRHSSTGTASPRGELLPSRRVRGHAPVPSNRSRGRREDDVCHPTPAGTTTNGAGEDRGLAPSSWGGGGWVTVTWT</sequence>